<comment type="caution">
    <text evidence="3">The sequence shown here is derived from an EMBL/GenBank/DDBJ whole genome shotgun (WGS) entry which is preliminary data.</text>
</comment>
<organism evidence="3 4">
    <name type="scientific">Candidatus Gottesmanbacteria bacterium RIFCSPHIGHO2_01_FULL_40_15</name>
    <dbReference type="NCBI Taxonomy" id="1798376"/>
    <lineage>
        <taxon>Bacteria</taxon>
        <taxon>Candidatus Gottesmaniibacteriota</taxon>
    </lineage>
</organism>
<evidence type="ECO:0000259" key="2">
    <source>
        <dbReference type="Pfam" id="PF01345"/>
    </source>
</evidence>
<dbReference type="AlphaFoldDB" id="A0A1F5Z783"/>
<name>A0A1F5Z783_9BACT</name>
<dbReference type="Pfam" id="PF01345">
    <property type="entry name" value="DUF11"/>
    <property type="match status" value="1"/>
</dbReference>
<sequence length="242" mass="26720">MNKFLIRAVFLLSLTTVLLFNSFSVFAAGDEEPTATPEPEVQEEESDIPVYGGVPVYGGGIISPREGEVIVEKKVLNPATGVFVDHLGPTDPKYKPLDIITFQIRVQNSAEEELAEINLVDTLPDFVDFSSGPGDYDEKNRQLNFKVENLVGGASEVFEIKVRASHQSTFPEEESVLCPVNVIEATVEDKTDRDESQFCIEKEVAELEPQETPEAGPFNWLLLIPGLLGSMSVGSFLRRKTK</sequence>
<dbReference type="InterPro" id="IPR001434">
    <property type="entry name" value="OmcB-like_DUF11"/>
</dbReference>
<proteinExistence type="predicted"/>
<feature type="domain" description="DUF11" evidence="2">
    <location>
        <begin position="93"/>
        <end position="171"/>
    </location>
</feature>
<accession>A0A1F5Z783</accession>
<feature type="signal peptide" evidence="1">
    <location>
        <begin position="1"/>
        <end position="27"/>
    </location>
</feature>
<evidence type="ECO:0000313" key="4">
    <source>
        <dbReference type="Proteomes" id="UP000177354"/>
    </source>
</evidence>
<dbReference type="EMBL" id="MFJF01000004">
    <property type="protein sequence ID" value="OGG08281.1"/>
    <property type="molecule type" value="Genomic_DNA"/>
</dbReference>
<dbReference type="InterPro" id="IPR047589">
    <property type="entry name" value="DUF11_rpt"/>
</dbReference>
<evidence type="ECO:0000313" key="3">
    <source>
        <dbReference type="EMBL" id="OGG08281.1"/>
    </source>
</evidence>
<evidence type="ECO:0000256" key="1">
    <source>
        <dbReference type="SAM" id="SignalP"/>
    </source>
</evidence>
<keyword evidence="1" id="KW-0732">Signal</keyword>
<feature type="chain" id="PRO_5009522836" description="DUF11 domain-containing protein" evidence="1">
    <location>
        <begin position="28"/>
        <end position="242"/>
    </location>
</feature>
<reference evidence="3 4" key="1">
    <citation type="journal article" date="2016" name="Nat. Commun.">
        <title>Thousands of microbial genomes shed light on interconnected biogeochemical processes in an aquifer system.</title>
        <authorList>
            <person name="Anantharaman K."/>
            <person name="Brown C.T."/>
            <person name="Hug L.A."/>
            <person name="Sharon I."/>
            <person name="Castelle C.J."/>
            <person name="Probst A.J."/>
            <person name="Thomas B.C."/>
            <person name="Singh A."/>
            <person name="Wilkins M.J."/>
            <person name="Karaoz U."/>
            <person name="Brodie E.L."/>
            <person name="Williams K.H."/>
            <person name="Hubbard S.S."/>
            <person name="Banfield J.F."/>
        </authorList>
    </citation>
    <scope>NUCLEOTIDE SEQUENCE [LARGE SCALE GENOMIC DNA]</scope>
</reference>
<protein>
    <recommendedName>
        <fullName evidence="2">DUF11 domain-containing protein</fullName>
    </recommendedName>
</protein>
<dbReference type="Proteomes" id="UP000177354">
    <property type="component" value="Unassembled WGS sequence"/>
</dbReference>
<gene>
    <name evidence="3" type="ORF">A2777_06180</name>
</gene>
<dbReference type="NCBIfam" id="TIGR01451">
    <property type="entry name" value="B_ant_repeat"/>
    <property type="match status" value="1"/>
</dbReference>